<dbReference type="InterPro" id="IPR027056">
    <property type="entry name" value="Gluconate_2DH_su3"/>
</dbReference>
<evidence type="ECO:0000313" key="2">
    <source>
        <dbReference type="EMBL" id="CAB3786790.1"/>
    </source>
</evidence>
<keyword evidence="3" id="KW-1185">Reference proteome</keyword>
<reference evidence="2 3" key="1">
    <citation type="submission" date="2020-04" db="EMBL/GenBank/DDBJ databases">
        <authorList>
            <person name="De Canck E."/>
        </authorList>
    </citation>
    <scope>NUCLEOTIDE SEQUENCE [LARGE SCALE GENOMIC DNA]</scope>
    <source>
        <strain evidence="2 3">LMG 27177</strain>
    </source>
</reference>
<organism evidence="2 3">
    <name type="scientific">Paraburkholderia fynbosensis</name>
    <dbReference type="NCBI Taxonomy" id="1200993"/>
    <lineage>
        <taxon>Bacteria</taxon>
        <taxon>Pseudomonadati</taxon>
        <taxon>Pseudomonadota</taxon>
        <taxon>Betaproteobacteria</taxon>
        <taxon>Burkholderiales</taxon>
        <taxon>Burkholderiaceae</taxon>
        <taxon>Paraburkholderia</taxon>
    </lineage>
</organism>
<feature type="region of interest" description="Disordered" evidence="1">
    <location>
        <begin position="1"/>
        <end position="25"/>
    </location>
</feature>
<dbReference type="RefSeq" id="WP_175159296.1">
    <property type="nucleotide sequence ID" value="NZ_CADIKI010000005.1"/>
</dbReference>
<evidence type="ECO:0000256" key="1">
    <source>
        <dbReference type="SAM" id="MobiDB-lite"/>
    </source>
</evidence>
<sequence length="219" mass="24885">MTDKKTRATDYPGYDVLDKRDTPSWDEPTREVIAQRLATPAEPRFFDAVQWRAVCALCSRIVPQADAAPTVPIAGMLDTRVHSNQGDGYRHAGLPPMQRAWRIGLAALDAESRAAHELPFASLERAMQDALLEQMQRGQLKHEAWQGMPSKLFFSERVLHDICGLYYSHPHAWSEIGFGGPANPRGYVRLYYNRRDPWEAAEATPGNEEKAREENRRVR</sequence>
<evidence type="ECO:0008006" key="4">
    <source>
        <dbReference type="Google" id="ProtNLM"/>
    </source>
</evidence>
<feature type="compositionally biased region" description="Basic and acidic residues" evidence="1">
    <location>
        <begin position="16"/>
        <end position="25"/>
    </location>
</feature>
<gene>
    <name evidence="2" type="ORF">LMG27177_02078</name>
</gene>
<accession>A0A6J5FTZ8</accession>
<dbReference type="Pfam" id="PF13618">
    <property type="entry name" value="Gluconate_2-dh3"/>
    <property type="match status" value="1"/>
</dbReference>
<dbReference type="Proteomes" id="UP000494252">
    <property type="component" value="Unassembled WGS sequence"/>
</dbReference>
<protein>
    <recommendedName>
        <fullName evidence="4">Gluconate 2-dehydrogenase subunit 3</fullName>
    </recommendedName>
</protein>
<dbReference type="EMBL" id="CADIKI010000005">
    <property type="protein sequence ID" value="CAB3786790.1"/>
    <property type="molecule type" value="Genomic_DNA"/>
</dbReference>
<evidence type="ECO:0000313" key="3">
    <source>
        <dbReference type="Proteomes" id="UP000494252"/>
    </source>
</evidence>
<proteinExistence type="predicted"/>
<name>A0A6J5FTZ8_9BURK</name>
<dbReference type="AlphaFoldDB" id="A0A6J5FTZ8"/>